<dbReference type="AlphaFoldDB" id="A0A316WCE8"/>
<protein>
    <recommendedName>
        <fullName evidence="4">COP9 signalosome complex subunit 4</fullName>
    </recommendedName>
</protein>
<dbReference type="InterPro" id="IPR036388">
    <property type="entry name" value="WH-like_DNA-bd_sf"/>
</dbReference>
<dbReference type="InterPro" id="IPR000717">
    <property type="entry name" value="PCI_dom"/>
</dbReference>
<sequence>MRGPRHRVALYLTTSRLFTPCHSRLRTINSLRQSVHRLPLNLHPALAPERPLQINLFRPQPSFVLTASIMATSESELSDRLSSIASQPTSSRIGAYSEVLHSLLTAPRKDLPAEQLKARLSNYLDAAVFSDANSTGGGLVVGRQALTAFDEALAGPLARNPSEAPDDASQAAWPAVWESDTRREILEMALEKVTARVLSFEEQTSSLRLHLADLLENDEEWAEAAGVLQGIPLDSGHRSVSDLVKLRILIRIVRLLLESDDSVAADVSLKRASLIVHNVPGAVPALPGTESEVPQTSAEALQEGKQLGLMYKFCQARIYDAQRRFLDAATRFHDLSYITDIPESEREKMLSAAVTASILSPAGPQRSRILATLMRDERSASLEQHTILSRVFLDQIVRPAEIETFAKLLAPHQRAALPPTSNEAAVASVSAEGDVEMSEGAQLNPSTRTGPSTVLDRAMIEHNIIAASRIYSNITIAGLGALLDLSSVGAETMVRRMIAQSRLRAEIDQCDGILTFLDTGRSSVEEAGTAGGLGGSAGDSKGTANGEGATNSAGLSAADEQDDPATIWARRWDSQIARTATALENVCSRIRNIQKEQSVQA</sequence>
<dbReference type="GO" id="GO:0008180">
    <property type="term" value="C:COP9 signalosome"/>
    <property type="evidence" value="ECO:0007669"/>
    <property type="project" value="UniProtKB-KW"/>
</dbReference>
<evidence type="ECO:0000256" key="6">
    <source>
        <dbReference type="ARBA" id="ARBA00022790"/>
    </source>
</evidence>
<reference evidence="10 11" key="1">
    <citation type="journal article" date="2018" name="Mol. Biol. Evol.">
        <title>Broad Genomic Sampling Reveals a Smut Pathogenic Ancestry of the Fungal Clade Ustilaginomycotina.</title>
        <authorList>
            <person name="Kijpornyongpan T."/>
            <person name="Mondo S.J."/>
            <person name="Barry K."/>
            <person name="Sandor L."/>
            <person name="Lee J."/>
            <person name="Lipzen A."/>
            <person name="Pangilinan J."/>
            <person name="LaButti K."/>
            <person name="Hainaut M."/>
            <person name="Henrissat B."/>
            <person name="Grigoriev I.V."/>
            <person name="Spatafora J.W."/>
            <person name="Aime M.C."/>
        </authorList>
    </citation>
    <scope>NUCLEOTIDE SEQUENCE [LARGE SCALE GENOMIC DNA]</scope>
    <source>
        <strain evidence="10 11">MCA 4658</strain>
    </source>
</reference>
<dbReference type="InterPro" id="IPR036390">
    <property type="entry name" value="WH_DNA-bd_sf"/>
</dbReference>
<evidence type="ECO:0000313" key="10">
    <source>
        <dbReference type="EMBL" id="PWN45215.1"/>
    </source>
</evidence>
<evidence type="ECO:0000259" key="9">
    <source>
        <dbReference type="PROSITE" id="PS50250"/>
    </source>
</evidence>
<dbReference type="Pfam" id="PF22241">
    <property type="entry name" value="PSMD12-CSN4_N"/>
    <property type="match status" value="1"/>
</dbReference>
<keyword evidence="6" id="KW-0736">Signalosome</keyword>
<name>A0A316WCE8_9BASI</name>
<dbReference type="SUPFAM" id="SSF46785">
    <property type="entry name" value="Winged helix' DNA-binding domain"/>
    <property type="match status" value="1"/>
</dbReference>
<comment type="subcellular location">
    <subcellularLocation>
        <location evidence="2">Cytoplasm</location>
    </subcellularLocation>
    <subcellularLocation>
        <location evidence="1">Nucleus</location>
    </subcellularLocation>
</comment>
<keyword evidence="11" id="KW-1185">Reference proteome</keyword>
<dbReference type="OrthoDB" id="295656at2759"/>
<evidence type="ECO:0000256" key="5">
    <source>
        <dbReference type="ARBA" id="ARBA00022490"/>
    </source>
</evidence>
<organism evidence="10 11">
    <name type="scientific">Ceraceosorus guamensis</name>
    <dbReference type="NCBI Taxonomy" id="1522189"/>
    <lineage>
        <taxon>Eukaryota</taxon>
        <taxon>Fungi</taxon>
        <taxon>Dikarya</taxon>
        <taxon>Basidiomycota</taxon>
        <taxon>Ustilaginomycotina</taxon>
        <taxon>Exobasidiomycetes</taxon>
        <taxon>Ceraceosorales</taxon>
        <taxon>Ceraceosoraceae</taxon>
        <taxon>Ceraceosorus</taxon>
    </lineage>
</organism>
<dbReference type="RefSeq" id="XP_025372375.1">
    <property type="nucleotide sequence ID" value="XM_025513018.1"/>
</dbReference>
<feature type="domain" description="PCI" evidence="9">
    <location>
        <begin position="314"/>
        <end position="521"/>
    </location>
</feature>
<dbReference type="GeneID" id="37034888"/>
<evidence type="ECO:0000256" key="1">
    <source>
        <dbReference type="ARBA" id="ARBA00004123"/>
    </source>
</evidence>
<proteinExistence type="inferred from homology"/>
<gene>
    <name evidence="10" type="ORF">IE81DRAFT_320398</name>
</gene>
<comment type="similarity">
    <text evidence="3">Belongs to the CSN4 family.</text>
</comment>
<evidence type="ECO:0000256" key="7">
    <source>
        <dbReference type="ARBA" id="ARBA00023242"/>
    </source>
</evidence>
<dbReference type="Gene3D" id="1.10.10.10">
    <property type="entry name" value="Winged helix-like DNA-binding domain superfamily/Winged helix DNA-binding domain"/>
    <property type="match status" value="1"/>
</dbReference>
<dbReference type="InterPro" id="IPR040134">
    <property type="entry name" value="PSMD12/CSN4"/>
</dbReference>
<dbReference type="InParanoid" id="A0A316WCE8"/>
<evidence type="ECO:0000313" key="11">
    <source>
        <dbReference type="Proteomes" id="UP000245783"/>
    </source>
</evidence>
<dbReference type="SMART" id="SM00088">
    <property type="entry name" value="PINT"/>
    <property type="match status" value="1"/>
</dbReference>
<dbReference type="PANTHER" id="PTHR10855:SF2">
    <property type="entry name" value="COP9 SIGNALOSOME COMPLEX SUBUNIT 4"/>
    <property type="match status" value="1"/>
</dbReference>
<keyword evidence="5" id="KW-0963">Cytoplasm</keyword>
<dbReference type="PANTHER" id="PTHR10855">
    <property type="entry name" value="26S PROTEASOME NON-ATPASE REGULATORY SUBUNIT 12/COP9 SIGNALOSOME COMPLEX SUBUNIT 4"/>
    <property type="match status" value="1"/>
</dbReference>
<accession>A0A316WCE8</accession>
<dbReference type="STRING" id="1522189.A0A316WCE8"/>
<keyword evidence="7" id="KW-0539">Nucleus</keyword>
<feature type="region of interest" description="Disordered" evidence="8">
    <location>
        <begin position="527"/>
        <end position="562"/>
    </location>
</feature>
<evidence type="ECO:0000256" key="4">
    <source>
        <dbReference type="ARBA" id="ARBA00014881"/>
    </source>
</evidence>
<dbReference type="PROSITE" id="PS50250">
    <property type="entry name" value="PCI"/>
    <property type="match status" value="1"/>
</dbReference>
<evidence type="ECO:0000256" key="3">
    <source>
        <dbReference type="ARBA" id="ARBA00010417"/>
    </source>
</evidence>
<dbReference type="Proteomes" id="UP000245783">
    <property type="component" value="Unassembled WGS sequence"/>
</dbReference>
<dbReference type="GO" id="GO:0005829">
    <property type="term" value="C:cytosol"/>
    <property type="evidence" value="ECO:0007669"/>
    <property type="project" value="TreeGrafter"/>
</dbReference>
<dbReference type="Pfam" id="PF01399">
    <property type="entry name" value="PCI"/>
    <property type="match status" value="1"/>
</dbReference>
<dbReference type="InterPro" id="IPR054559">
    <property type="entry name" value="PSMD12-CSN4-like_N"/>
</dbReference>
<evidence type="ECO:0000256" key="2">
    <source>
        <dbReference type="ARBA" id="ARBA00004496"/>
    </source>
</evidence>
<evidence type="ECO:0000256" key="8">
    <source>
        <dbReference type="SAM" id="MobiDB-lite"/>
    </source>
</evidence>
<dbReference type="EMBL" id="KZ819356">
    <property type="protein sequence ID" value="PWN45215.1"/>
    <property type="molecule type" value="Genomic_DNA"/>
</dbReference>